<dbReference type="GO" id="GO:0004176">
    <property type="term" value="F:ATP-dependent peptidase activity"/>
    <property type="evidence" value="ECO:0007669"/>
    <property type="project" value="InterPro"/>
</dbReference>
<protein>
    <recommendedName>
        <fullName evidence="1">AAA+ ATPase domain-containing protein</fullName>
    </recommendedName>
</protein>
<proteinExistence type="predicted"/>
<accession>A0A364NUJ8</accession>
<dbReference type="InterPro" id="IPR027417">
    <property type="entry name" value="P-loop_NTPase"/>
</dbReference>
<evidence type="ECO:0000313" key="2">
    <source>
        <dbReference type="EMBL" id="RAU20751.1"/>
    </source>
</evidence>
<evidence type="ECO:0000313" key="3">
    <source>
        <dbReference type="Proteomes" id="UP000251075"/>
    </source>
</evidence>
<dbReference type="Gene3D" id="3.40.50.300">
    <property type="entry name" value="P-loop containing nucleotide triphosphate hydrolases"/>
    <property type="match status" value="1"/>
</dbReference>
<dbReference type="AlphaFoldDB" id="A0A364NUJ8"/>
<dbReference type="InterPro" id="IPR003959">
    <property type="entry name" value="ATPase_AAA_core"/>
</dbReference>
<evidence type="ECO:0000259" key="1">
    <source>
        <dbReference type="SMART" id="SM00382"/>
    </source>
</evidence>
<dbReference type="GO" id="GO:0005524">
    <property type="term" value="F:ATP binding"/>
    <property type="evidence" value="ECO:0007669"/>
    <property type="project" value="InterPro"/>
</dbReference>
<dbReference type="Pfam" id="PF00004">
    <property type="entry name" value="AAA"/>
    <property type="match status" value="1"/>
</dbReference>
<reference evidence="2 3" key="1">
    <citation type="submission" date="2017-11" db="EMBL/GenBank/DDBJ databases">
        <title>Draft genome sequence of magnetotactic bacterium Magnetospirillum kuznetsovii LBB-42.</title>
        <authorList>
            <person name="Grouzdev D.S."/>
            <person name="Rysina M.S."/>
            <person name="Baslerov R.V."/>
            <person name="Koziaeva V."/>
        </authorList>
    </citation>
    <scope>NUCLEOTIDE SEQUENCE [LARGE SCALE GENOMIC DNA]</scope>
    <source>
        <strain evidence="2 3">LBB-42</strain>
    </source>
</reference>
<dbReference type="GO" id="GO:0051131">
    <property type="term" value="P:chaperone-mediated protein complex assembly"/>
    <property type="evidence" value="ECO:0007669"/>
    <property type="project" value="TreeGrafter"/>
</dbReference>
<dbReference type="InterPro" id="IPR027065">
    <property type="entry name" value="Lon_Prtase"/>
</dbReference>
<dbReference type="PANTHER" id="PTHR43718">
    <property type="entry name" value="LON PROTEASE"/>
    <property type="match status" value="1"/>
</dbReference>
<comment type="caution">
    <text evidence="2">The sequence shown here is derived from an EMBL/GenBank/DDBJ whole genome shotgun (WGS) entry which is preliminary data.</text>
</comment>
<dbReference type="SUPFAM" id="SSF52540">
    <property type="entry name" value="P-loop containing nucleoside triphosphate hydrolases"/>
    <property type="match status" value="1"/>
</dbReference>
<dbReference type="InterPro" id="IPR003593">
    <property type="entry name" value="AAA+_ATPase"/>
</dbReference>
<dbReference type="Proteomes" id="UP000251075">
    <property type="component" value="Unassembled WGS sequence"/>
</dbReference>
<dbReference type="GO" id="GO:0016887">
    <property type="term" value="F:ATP hydrolysis activity"/>
    <property type="evidence" value="ECO:0007669"/>
    <property type="project" value="InterPro"/>
</dbReference>
<dbReference type="EMBL" id="PGTO01000017">
    <property type="protein sequence ID" value="RAU20751.1"/>
    <property type="molecule type" value="Genomic_DNA"/>
</dbReference>
<dbReference type="SMART" id="SM00382">
    <property type="entry name" value="AAA"/>
    <property type="match status" value="1"/>
</dbReference>
<feature type="domain" description="AAA+ ATPase" evidence="1">
    <location>
        <begin position="288"/>
        <end position="436"/>
    </location>
</feature>
<sequence length="505" mass="55299">MVGSFYHLSRSFQMPSVINEFRGLMDTRTNWRPSFRRDGMQPTFEAWRTMSRAEMTSYSVKRQMINMLISSTRFNDDARKALVLEAALEEGNAGAHKCIKVAMAIGGNSDLALTWLAFAATTHHPEAIAMLLGHLGEYIAQEKRKWPRLKAIRVMLGWFASSSVTPLYKLDAREHTAGVFRFAEEWQTSVGANGPEHGTPLKAVPAAPEQAKKAVAPSPNIAVMANELAGDTGKAWNFLCSVHLRGSDADPALIRAVLLGEFPWCGDAIDALLGDIELRRSAGRQWIKIRPTLFIGPAGTGKTSFTRRFAELAQLGFSTVNVGGSSDNRSLQGTAKGWGSANPTFVLHAMRSTKSANPLIMLDELDKAAEGTRNGSVHQTLLSMLEPATAKAWTDECLQVPVDLSAVNWIATANDLTPLKGPLLSRLRVVEIGSPTADAFDSVFHGILRDIANELEIEPGDLPDLEPESIEHLRRAFAKGWPIRRLRAAIEGALNSAMPRPRLMN</sequence>
<keyword evidence="3" id="KW-1185">Reference proteome</keyword>
<organism evidence="2 3">
    <name type="scientific">Paramagnetospirillum kuznetsovii</name>
    <dbReference type="NCBI Taxonomy" id="2053833"/>
    <lineage>
        <taxon>Bacteria</taxon>
        <taxon>Pseudomonadati</taxon>
        <taxon>Pseudomonadota</taxon>
        <taxon>Alphaproteobacteria</taxon>
        <taxon>Rhodospirillales</taxon>
        <taxon>Magnetospirillaceae</taxon>
        <taxon>Paramagnetospirillum</taxon>
    </lineage>
</organism>
<gene>
    <name evidence="2" type="ORF">CU669_16850</name>
</gene>
<dbReference type="GO" id="GO:0006515">
    <property type="term" value="P:protein quality control for misfolded or incompletely synthesized proteins"/>
    <property type="evidence" value="ECO:0007669"/>
    <property type="project" value="TreeGrafter"/>
</dbReference>
<dbReference type="PANTHER" id="PTHR43718:SF2">
    <property type="entry name" value="LON PROTEASE HOMOLOG, MITOCHONDRIAL"/>
    <property type="match status" value="1"/>
</dbReference>
<dbReference type="GO" id="GO:0003697">
    <property type="term" value="F:single-stranded DNA binding"/>
    <property type="evidence" value="ECO:0007669"/>
    <property type="project" value="TreeGrafter"/>
</dbReference>
<dbReference type="OrthoDB" id="5297432at2"/>
<dbReference type="GO" id="GO:0004252">
    <property type="term" value="F:serine-type endopeptidase activity"/>
    <property type="evidence" value="ECO:0007669"/>
    <property type="project" value="InterPro"/>
</dbReference>
<name>A0A364NUJ8_9PROT</name>
<dbReference type="GO" id="GO:0007005">
    <property type="term" value="P:mitochondrion organization"/>
    <property type="evidence" value="ECO:0007669"/>
    <property type="project" value="TreeGrafter"/>
</dbReference>